<evidence type="ECO:0000313" key="3">
    <source>
        <dbReference type="WBParaSite" id="HCON_00184730-00001"/>
    </source>
</evidence>
<dbReference type="WBParaSite" id="HCON_00184730-00001">
    <property type="protein sequence ID" value="HCON_00184730-00001"/>
    <property type="gene ID" value="HCON_00184730"/>
</dbReference>
<feature type="domain" description="Lipocalin" evidence="1">
    <location>
        <begin position="171"/>
        <end position="348"/>
    </location>
</feature>
<dbReference type="Pfam" id="PF24976">
    <property type="entry name" value="Lipocalin_10"/>
    <property type="match status" value="1"/>
</dbReference>
<dbReference type="OrthoDB" id="5845413at2759"/>
<keyword evidence="2" id="KW-1185">Reference proteome</keyword>
<dbReference type="PANTHER" id="PTHR37437:SF5">
    <property type="entry name" value="LIPOCALIN-RELATED PROTEIN"/>
    <property type="match status" value="1"/>
</dbReference>
<name>A0A7I4Z4X1_HAECO</name>
<protein>
    <submittedName>
        <fullName evidence="3">SMI1_KNR4 domain-containing protein</fullName>
    </submittedName>
</protein>
<dbReference type="Proteomes" id="UP000025227">
    <property type="component" value="Unplaced"/>
</dbReference>
<evidence type="ECO:0000313" key="2">
    <source>
        <dbReference type="Proteomes" id="UP000025227"/>
    </source>
</evidence>
<dbReference type="AlphaFoldDB" id="A0A7I4Z4X1"/>
<proteinExistence type="predicted"/>
<dbReference type="OMA" id="CPYQIVI"/>
<dbReference type="PANTHER" id="PTHR37437">
    <property type="entry name" value="LIPOCALIN-RELATED PROTEIN-RELATED"/>
    <property type="match status" value="1"/>
</dbReference>
<evidence type="ECO:0000259" key="1">
    <source>
        <dbReference type="Pfam" id="PF24976"/>
    </source>
</evidence>
<accession>A0A7I4Z4X1</accession>
<organism evidence="2 3">
    <name type="scientific">Haemonchus contortus</name>
    <name type="common">Barber pole worm</name>
    <dbReference type="NCBI Taxonomy" id="6289"/>
    <lineage>
        <taxon>Eukaryota</taxon>
        <taxon>Metazoa</taxon>
        <taxon>Ecdysozoa</taxon>
        <taxon>Nematoda</taxon>
        <taxon>Chromadorea</taxon>
        <taxon>Rhabditida</taxon>
        <taxon>Rhabditina</taxon>
        <taxon>Rhabditomorpha</taxon>
        <taxon>Strongyloidea</taxon>
        <taxon>Trichostrongylidae</taxon>
        <taxon>Haemonchus</taxon>
    </lineage>
</organism>
<reference evidence="3" key="1">
    <citation type="submission" date="2020-12" db="UniProtKB">
        <authorList>
            <consortium name="WormBaseParasite"/>
        </authorList>
    </citation>
    <scope>IDENTIFICATION</scope>
    <source>
        <strain evidence="3">MHco3</strain>
    </source>
</reference>
<sequence>GGGERKIAHIVTRLAGRRDSGALSMLVMIWTNTVDRHHHSVTMSSSPLLLLLILIPFSSCQLLEIFGLSTGDAGTVDRQPFQDLASQSVGLINYLQTVQRNPNNQLAKKAGNHYLFWLREPLPTMNFMGGLPVVPGVMGSLPGAGSCLPRGSPLVRDKSPSFFQNILRNIPGAHDYLASLLPSPKVESAALYGKFHWALDTPSVHNRFCATTEFQPTAHAGNSSSFSIQEKFRTQSEEGGEKVAFGYGILHNERTYVYMQDDPCPYQIVIVGPRKDGNGQYEYVVLSNWARFPLIGLVRDIRVFYSKYKDQLETELEKEGFINDYSGSSSIHYVDWSKCRPATPVSYIQNVLTELFG</sequence>
<dbReference type="InterPro" id="IPR056868">
    <property type="entry name" value="Lipocalin_dom_nem"/>
</dbReference>